<dbReference type="HOGENOM" id="CLU_033323_9_5_9"/>
<dbReference type="PANTHER" id="PTHR48100">
    <property type="entry name" value="BROAD-SPECIFICITY PHOSPHATASE YOR283W-RELATED"/>
    <property type="match status" value="1"/>
</dbReference>
<evidence type="ECO:0008006" key="5">
    <source>
        <dbReference type="Google" id="ProtNLM"/>
    </source>
</evidence>
<dbReference type="AlphaFoldDB" id="A0A0B5AM76"/>
<dbReference type="InterPro" id="IPR050275">
    <property type="entry name" value="PGM_Phosphatase"/>
</dbReference>
<keyword evidence="4" id="KW-1185">Reference proteome</keyword>
<proteinExistence type="predicted"/>
<dbReference type="GO" id="GO:0016791">
    <property type="term" value="F:phosphatase activity"/>
    <property type="evidence" value="ECO:0007669"/>
    <property type="project" value="TreeGrafter"/>
</dbReference>
<evidence type="ECO:0000256" key="2">
    <source>
        <dbReference type="PIRSR" id="PIRSR613078-2"/>
    </source>
</evidence>
<dbReference type="CDD" id="cd07067">
    <property type="entry name" value="HP_PGM_like"/>
    <property type="match status" value="1"/>
</dbReference>
<dbReference type="OrthoDB" id="9782128at2"/>
<sequence length="199" mass="22353">MELVIIRHGQSEADLLRVHEGRADFPLTGLGEMQAWKMTIYVTKHFKPDIIITSPLKRAQRTAEVLKESAGCECVIEEDLMEFNNGVLAGLSREEALTKHPIPEGGRPIHVPIDGGESELEFRMRAEKVLHKILNDYKTYDRVAIVSHGGMISNLLKSLLELPVITLAAFPTGDTGVHLVEVTEDKRVIRFLNRQEHLV</sequence>
<feature type="active site" description="Tele-phosphohistidine intermediate" evidence="1">
    <location>
        <position position="8"/>
    </location>
</feature>
<dbReference type="EMBL" id="CP009416">
    <property type="protein sequence ID" value="AJD89668.1"/>
    <property type="molecule type" value="Genomic_DNA"/>
</dbReference>
<evidence type="ECO:0000313" key="4">
    <source>
        <dbReference type="Proteomes" id="UP000031449"/>
    </source>
</evidence>
<dbReference type="BioCyc" id="JESP1508404:G14D9-9568-MONOMER"/>
<evidence type="ECO:0000313" key="3">
    <source>
        <dbReference type="EMBL" id="AJD89668.1"/>
    </source>
</evidence>
<feature type="binding site" evidence="2">
    <location>
        <position position="58"/>
    </location>
    <ligand>
        <name>substrate</name>
    </ligand>
</feature>
<dbReference type="InterPro" id="IPR029033">
    <property type="entry name" value="His_PPase_superfam"/>
</dbReference>
<dbReference type="KEGG" id="jeo:JMA_03510"/>
<gene>
    <name evidence="3" type="ORF">JMA_03510</name>
</gene>
<dbReference type="STRING" id="1508404.JMA_03510"/>
<dbReference type="Gene3D" id="3.40.50.1240">
    <property type="entry name" value="Phosphoglycerate mutase-like"/>
    <property type="match status" value="1"/>
</dbReference>
<protein>
    <recommendedName>
        <fullName evidence="5">Phosphoglycerate mutase</fullName>
    </recommendedName>
</protein>
<dbReference type="Pfam" id="PF00300">
    <property type="entry name" value="His_Phos_1"/>
    <property type="match status" value="1"/>
</dbReference>
<feature type="active site" description="Proton donor/acceptor" evidence="1">
    <location>
        <position position="82"/>
    </location>
</feature>
<dbReference type="SMART" id="SM00855">
    <property type="entry name" value="PGAM"/>
    <property type="match status" value="1"/>
</dbReference>
<dbReference type="SUPFAM" id="SSF53254">
    <property type="entry name" value="Phosphoglycerate mutase-like"/>
    <property type="match status" value="1"/>
</dbReference>
<dbReference type="Proteomes" id="UP000031449">
    <property type="component" value="Chromosome"/>
</dbReference>
<organism evidence="3 4">
    <name type="scientific">Jeotgalibacillus malaysiensis</name>
    <dbReference type="NCBI Taxonomy" id="1508404"/>
    <lineage>
        <taxon>Bacteria</taxon>
        <taxon>Bacillati</taxon>
        <taxon>Bacillota</taxon>
        <taxon>Bacilli</taxon>
        <taxon>Bacillales</taxon>
        <taxon>Caryophanaceae</taxon>
        <taxon>Jeotgalibacillus</taxon>
    </lineage>
</organism>
<evidence type="ECO:0000256" key="1">
    <source>
        <dbReference type="PIRSR" id="PIRSR613078-1"/>
    </source>
</evidence>
<reference evidence="3 4" key="1">
    <citation type="submission" date="2014-08" db="EMBL/GenBank/DDBJ databases">
        <title>Complete genome of a marine bacteria Jeotgalibacillus malaysiensis.</title>
        <authorList>
            <person name="Yaakop A.S."/>
            <person name="Chan K.-G."/>
            <person name="Goh K.M."/>
        </authorList>
    </citation>
    <scope>NUCLEOTIDE SEQUENCE [LARGE SCALE GENOMIC DNA]</scope>
    <source>
        <strain evidence="3 4">D5</strain>
    </source>
</reference>
<accession>A0A0B5AM76</accession>
<name>A0A0B5AM76_9BACL</name>
<dbReference type="InterPro" id="IPR013078">
    <property type="entry name" value="His_Pase_superF_clade-1"/>
</dbReference>